<dbReference type="PIRSF" id="PIRSF000779">
    <property type="entry name" value="RNA_pol_Rpb8"/>
    <property type="match status" value="1"/>
</dbReference>
<organism evidence="5 6">
    <name type="scientific">Melanomma pulvis-pyrius CBS 109.77</name>
    <dbReference type="NCBI Taxonomy" id="1314802"/>
    <lineage>
        <taxon>Eukaryota</taxon>
        <taxon>Fungi</taxon>
        <taxon>Dikarya</taxon>
        <taxon>Ascomycota</taxon>
        <taxon>Pezizomycotina</taxon>
        <taxon>Dothideomycetes</taxon>
        <taxon>Pleosporomycetidae</taxon>
        <taxon>Pleosporales</taxon>
        <taxon>Melanommataceae</taxon>
        <taxon>Melanomma</taxon>
    </lineage>
</organism>
<dbReference type="SUPFAM" id="SSF50249">
    <property type="entry name" value="Nucleic acid-binding proteins"/>
    <property type="match status" value="1"/>
</dbReference>
<evidence type="ECO:0000256" key="1">
    <source>
        <dbReference type="ARBA" id="ARBA00004123"/>
    </source>
</evidence>
<dbReference type="GO" id="GO:0005666">
    <property type="term" value="C:RNA polymerase III complex"/>
    <property type="evidence" value="ECO:0007669"/>
    <property type="project" value="TreeGrafter"/>
</dbReference>
<dbReference type="FunFam" id="2.40.50.140:FF:000191">
    <property type="entry name" value="DNA-directed RNA polymerases I, II, and III subunit RPABC3"/>
    <property type="match status" value="1"/>
</dbReference>
<comment type="similarity">
    <text evidence="2 4">Belongs to the eukaryotic RPB8 RNA polymerase subunit family.</text>
</comment>
<dbReference type="GO" id="GO:0005736">
    <property type="term" value="C:RNA polymerase I complex"/>
    <property type="evidence" value="ECO:0007669"/>
    <property type="project" value="TreeGrafter"/>
</dbReference>
<protein>
    <recommendedName>
        <fullName evidence="4">DNA-directed RNA polymerases I, II, and III subunit RPABC3</fullName>
    </recommendedName>
</protein>
<evidence type="ECO:0000313" key="5">
    <source>
        <dbReference type="EMBL" id="KAF2793638.1"/>
    </source>
</evidence>
<dbReference type="PANTHER" id="PTHR10917">
    <property type="entry name" value="DNA-DIRECTED RNA POLYMERASES I, II, AND III SUBUNIT RPABC3"/>
    <property type="match status" value="1"/>
</dbReference>
<dbReference type="GO" id="GO:0003899">
    <property type="term" value="F:DNA-directed RNA polymerase activity"/>
    <property type="evidence" value="ECO:0007669"/>
    <property type="project" value="UniProtKB-UniRule"/>
</dbReference>
<accession>A0A6A6XB72</accession>
<dbReference type="OrthoDB" id="20018at2759"/>
<dbReference type="AlphaFoldDB" id="A0A6A6XB72"/>
<proteinExistence type="inferred from homology"/>
<sequence length="141" mass="16030">MSDAQLFEETFNITSINSEKYDRVSRLSGTSTDGTLVMTLDINVELFSVSVGDNINMVLATTLNLDGTKDEKPWRDNNNEQSLADMFEYVCYGKNYRFEDGDGDTMKFFASFGGLLLYLEGPYKKMTSLKIEYVYMLLKKG</sequence>
<dbReference type="InterPro" id="IPR005570">
    <property type="entry name" value="RPABC3"/>
</dbReference>
<comment type="function">
    <text evidence="4">DNA-dependent RNA polymerase catalyzes the transcription of DNA into RNA using the four ribonucleoside triphosphates as substrates. Common component of RNA polymerases I, II and III which synthesize ribosomal RNA precursors, mRNA precursors and many functional non-coding RNAs, and small RNAs, such as 5S rRNA and tRNAs, respectively.</text>
</comment>
<dbReference type="PANTHER" id="PTHR10917:SF0">
    <property type="entry name" value="DNA-DIRECTED RNA POLYMERASES I, II, AND III SUBUNIT RPABC3"/>
    <property type="match status" value="1"/>
</dbReference>
<evidence type="ECO:0000313" key="6">
    <source>
        <dbReference type="Proteomes" id="UP000799757"/>
    </source>
</evidence>
<reference evidence="5" key="1">
    <citation type="journal article" date="2020" name="Stud. Mycol.">
        <title>101 Dothideomycetes genomes: a test case for predicting lifestyles and emergence of pathogens.</title>
        <authorList>
            <person name="Haridas S."/>
            <person name="Albert R."/>
            <person name="Binder M."/>
            <person name="Bloem J."/>
            <person name="Labutti K."/>
            <person name="Salamov A."/>
            <person name="Andreopoulos B."/>
            <person name="Baker S."/>
            <person name="Barry K."/>
            <person name="Bills G."/>
            <person name="Bluhm B."/>
            <person name="Cannon C."/>
            <person name="Castanera R."/>
            <person name="Culley D."/>
            <person name="Daum C."/>
            <person name="Ezra D."/>
            <person name="Gonzalez J."/>
            <person name="Henrissat B."/>
            <person name="Kuo A."/>
            <person name="Liang C."/>
            <person name="Lipzen A."/>
            <person name="Lutzoni F."/>
            <person name="Magnuson J."/>
            <person name="Mondo S."/>
            <person name="Nolan M."/>
            <person name="Ohm R."/>
            <person name="Pangilinan J."/>
            <person name="Park H.-J."/>
            <person name="Ramirez L."/>
            <person name="Alfaro M."/>
            <person name="Sun H."/>
            <person name="Tritt A."/>
            <person name="Yoshinaga Y."/>
            <person name="Zwiers L.-H."/>
            <person name="Turgeon B."/>
            <person name="Goodwin S."/>
            <person name="Spatafora J."/>
            <person name="Crous P."/>
            <person name="Grigoriev I."/>
        </authorList>
    </citation>
    <scope>NUCLEOTIDE SEQUENCE</scope>
    <source>
        <strain evidence="5">CBS 109.77</strain>
    </source>
</reference>
<gene>
    <name evidence="5" type="ORF">K505DRAFT_243974</name>
</gene>
<dbReference type="Gene3D" id="2.40.50.140">
    <property type="entry name" value="Nucleic acid-binding proteins"/>
    <property type="match status" value="1"/>
</dbReference>
<name>A0A6A6XB72_9PLEO</name>
<dbReference type="InterPro" id="IPR012340">
    <property type="entry name" value="NA-bd_OB-fold"/>
</dbReference>
<keyword evidence="6" id="KW-1185">Reference proteome</keyword>
<dbReference type="GO" id="GO:0006351">
    <property type="term" value="P:DNA-templated transcription"/>
    <property type="evidence" value="ECO:0007669"/>
    <property type="project" value="UniProtKB-UniRule"/>
</dbReference>
<comment type="subcellular location">
    <subcellularLocation>
        <location evidence="1">Nucleus</location>
    </subcellularLocation>
</comment>
<evidence type="ECO:0000256" key="4">
    <source>
        <dbReference type="PIRNR" id="PIRNR000779"/>
    </source>
</evidence>
<dbReference type="Proteomes" id="UP000799757">
    <property type="component" value="Unassembled WGS sequence"/>
</dbReference>
<keyword evidence="3 4" id="KW-0539">Nucleus</keyword>
<evidence type="ECO:0000256" key="3">
    <source>
        <dbReference type="ARBA" id="ARBA00023242"/>
    </source>
</evidence>
<dbReference type="GO" id="GO:0005665">
    <property type="term" value="C:RNA polymerase II, core complex"/>
    <property type="evidence" value="ECO:0007669"/>
    <property type="project" value="UniProtKB-UniRule"/>
</dbReference>
<dbReference type="EMBL" id="MU001920">
    <property type="protein sequence ID" value="KAF2793638.1"/>
    <property type="molecule type" value="Genomic_DNA"/>
</dbReference>
<dbReference type="Pfam" id="PF03870">
    <property type="entry name" value="RNA_pol_Rpb8"/>
    <property type="match status" value="1"/>
</dbReference>
<evidence type="ECO:0000256" key="2">
    <source>
        <dbReference type="ARBA" id="ARBA00008912"/>
    </source>
</evidence>
<dbReference type="SMART" id="SM00658">
    <property type="entry name" value="RPOL8c"/>
    <property type="match status" value="1"/>
</dbReference>